<dbReference type="EMBL" id="JACHVC010000007">
    <property type="protein sequence ID" value="MBC2606000.1"/>
    <property type="molecule type" value="Genomic_DNA"/>
</dbReference>
<comment type="subunit">
    <text evidence="6">The basal body constitutes a major portion of the flagellar organelle and consists of a number of rings mounted on a central rod.</text>
</comment>
<proteinExistence type="inferred from homology"/>
<evidence type="ECO:0000256" key="4">
    <source>
        <dbReference type="ARBA" id="ARBA00023143"/>
    </source>
</evidence>
<accession>A0A7X1B7V1</accession>
<evidence type="ECO:0000256" key="2">
    <source>
        <dbReference type="ARBA" id="ARBA00009677"/>
    </source>
</evidence>
<feature type="domain" description="Flagellar basal body rod protein N-terminal" evidence="7">
    <location>
        <begin position="23"/>
        <end position="41"/>
    </location>
</feature>
<evidence type="ECO:0000313" key="9">
    <source>
        <dbReference type="Proteomes" id="UP000526501"/>
    </source>
</evidence>
<name>A0A7X1B7V1_9BACT</name>
<evidence type="ECO:0000256" key="5">
    <source>
        <dbReference type="ARBA" id="ARBA00024934"/>
    </source>
</evidence>
<keyword evidence="8" id="KW-0966">Cell projection</keyword>
<dbReference type="AlphaFoldDB" id="A0A7X1B7V1"/>
<comment type="function">
    <text evidence="5 6">Structural component of flagellum, the bacterial motility apparatus. Part of the rod structure of flagellar basal body.</text>
</comment>
<comment type="similarity">
    <text evidence="2 6">Belongs to the flagella basal body rod proteins family.</text>
</comment>
<evidence type="ECO:0000256" key="1">
    <source>
        <dbReference type="ARBA" id="ARBA00004117"/>
    </source>
</evidence>
<dbReference type="PIRSF" id="PIRSF002889">
    <property type="entry name" value="Rod_FlgB"/>
    <property type="match status" value="1"/>
</dbReference>
<keyword evidence="8" id="KW-0969">Cilium</keyword>
<protein>
    <recommendedName>
        <fullName evidence="3 6">Flagellar basal body rod protein FlgB</fullName>
    </recommendedName>
</protein>
<comment type="caution">
    <text evidence="8">The sequence shown here is derived from an EMBL/GenBank/DDBJ whole genome shotgun (WGS) entry which is preliminary data.</text>
</comment>
<keyword evidence="9" id="KW-1185">Reference proteome</keyword>
<keyword evidence="8" id="KW-0282">Flagellum</keyword>
<dbReference type="Pfam" id="PF00460">
    <property type="entry name" value="Flg_bb_rod"/>
    <property type="match status" value="1"/>
</dbReference>
<evidence type="ECO:0000313" key="8">
    <source>
        <dbReference type="EMBL" id="MBC2606000.1"/>
    </source>
</evidence>
<keyword evidence="4 6" id="KW-0975">Bacterial flagellum</keyword>
<dbReference type="RefSeq" id="WP_185659886.1">
    <property type="nucleotide sequence ID" value="NZ_CAWPOO010000007.1"/>
</dbReference>
<gene>
    <name evidence="8" type="primary">flgB</name>
    <name evidence="8" type="ORF">H5P27_08080</name>
</gene>
<dbReference type="InterPro" id="IPR006300">
    <property type="entry name" value="FlgB"/>
</dbReference>
<evidence type="ECO:0000256" key="6">
    <source>
        <dbReference type="PIRNR" id="PIRNR002889"/>
    </source>
</evidence>
<dbReference type="InterPro" id="IPR001444">
    <property type="entry name" value="Flag_bb_rod_N"/>
</dbReference>
<reference evidence="8 9" key="1">
    <citation type="submission" date="2020-07" db="EMBL/GenBank/DDBJ databases">
        <authorList>
            <person name="Feng X."/>
        </authorList>
    </citation>
    <scope>NUCLEOTIDE SEQUENCE [LARGE SCALE GENOMIC DNA]</scope>
    <source>
        <strain evidence="8 9">JCM23202</strain>
    </source>
</reference>
<dbReference type="NCBIfam" id="TIGR01396">
    <property type="entry name" value="FlgB"/>
    <property type="match status" value="1"/>
</dbReference>
<dbReference type="GO" id="GO:0030694">
    <property type="term" value="C:bacterial-type flagellum basal body, rod"/>
    <property type="evidence" value="ECO:0007669"/>
    <property type="project" value="InterPro"/>
</dbReference>
<sequence>MIDDLMQRENYVLAKKLLDVSHAKQNAIASNLANVETPGYKRIDIQSDFEANLRKAASSNDVSEISNLQFRTVTDLSTPSVRADGNNVQIDQEMLRMQKNAIQYEFLANYTSTSLSRLKTAISGRV</sequence>
<dbReference type="Proteomes" id="UP000526501">
    <property type="component" value="Unassembled WGS sequence"/>
</dbReference>
<comment type="subcellular location">
    <subcellularLocation>
        <location evidence="1 6">Bacterial flagellum basal body</location>
    </subcellularLocation>
</comment>
<dbReference type="GO" id="GO:0071973">
    <property type="term" value="P:bacterial-type flagellum-dependent cell motility"/>
    <property type="evidence" value="ECO:0007669"/>
    <property type="project" value="InterPro"/>
</dbReference>
<evidence type="ECO:0000259" key="7">
    <source>
        <dbReference type="Pfam" id="PF00460"/>
    </source>
</evidence>
<evidence type="ECO:0000256" key="3">
    <source>
        <dbReference type="ARBA" id="ARBA00014376"/>
    </source>
</evidence>
<organism evidence="8 9">
    <name type="scientific">Pelagicoccus albus</name>
    <dbReference type="NCBI Taxonomy" id="415222"/>
    <lineage>
        <taxon>Bacteria</taxon>
        <taxon>Pseudomonadati</taxon>
        <taxon>Verrucomicrobiota</taxon>
        <taxon>Opitutia</taxon>
        <taxon>Puniceicoccales</taxon>
        <taxon>Pelagicoccaceae</taxon>
        <taxon>Pelagicoccus</taxon>
    </lineage>
</organism>